<name>A0A8J2ZLX2_9RHOB</name>
<evidence type="ECO:0000256" key="1">
    <source>
        <dbReference type="SAM" id="Phobius"/>
    </source>
</evidence>
<feature type="domain" description="TadE-like" evidence="2">
    <location>
        <begin position="20"/>
        <end position="60"/>
    </location>
</feature>
<keyword evidence="1" id="KW-0472">Membrane</keyword>
<proteinExistence type="predicted"/>
<keyword evidence="4" id="KW-1185">Reference proteome</keyword>
<sequence>MDSLKQIRGRMAGFLRAETGSITVETVIWLPLFLALMSAIVDISMVFHRESTMLRVIQDANRAYSVGRIASSDAVERSVLAAVTSYAENASVSTTMVDGVISTRLQVPTSDLMPIYALPAFSNRWVVVETQQFAEF</sequence>
<feature type="transmembrane region" description="Helical" evidence="1">
    <location>
        <begin position="28"/>
        <end position="47"/>
    </location>
</feature>
<keyword evidence="1" id="KW-1133">Transmembrane helix</keyword>
<accession>A0A8J2ZLX2</accession>
<dbReference type="InterPro" id="IPR012495">
    <property type="entry name" value="TadE-like_dom"/>
</dbReference>
<dbReference type="Proteomes" id="UP000617145">
    <property type="component" value="Unassembled WGS sequence"/>
</dbReference>
<evidence type="ECO:0000313" key="4">
    <source>
        <dbReference type="Proteomes" id="UP000617145"/>
    </source>
</evidence>
<organism evidence="3 4">
    <name type="scientific">Salipiger pallidus</name>
    <dbReference type="NCBI Taxonomy" id="1775170"/>
    <lineage>
        <taxon>Bacteria</taxon>
        <taxon>Pseudomonadati</taxon>
        <taxon>Pseudomonadota</taxon>
        <taxon>Alphaproteobacteria</taxon>
        <taxon>Rhodobacterales</taxon>
        <taxon>Roseobacteraceae</taxon>
        <taxon>Salipiger</taxon>
    </lineage>
</organism>
<evidence type="ECO:0000259" key="2">
    <source>
        <dbReference type="Pfam" id="PF07811"/>
    </source>
</evidence>
<evidence type="ECO:0000313" key="3">
    <source>
        <dbReference type="EMBL" id="GGG81002.1"/>
    </source>
</evidence>
<dbReference type="AlphaFoldDB" id="A0A8J2ZLX2"/>
<keyword evidence="1" id="KW-0812">Transmembrane</keyword>
<protein>
    <recommendedName>
        <fullName evidence="2">TadE-like domain-containing protein</fullName>
    </recommendedName>
</protein>
<reference evidence="3" key="2">
    <citation type="submission" date="2020-09" db="EMBL/GenBank/DDBJ databases">
        <authorList>
            <person name="Sun Q."/>
            <person name="Zhou Y."/>
        </authorList>
    </citation>
    <scope>NUCLEOTIDE SEQUENCE</scope>
    <source>
        <strain evidence="3">CGMCC 1.15762</strain>
    </source>
</reference>
<dbReference type="RefSeq" id="WP_188791354.1">
    <property type="nucleotide sequence ID" value="NZ_BMJV01000007.1"/>
</dbReference>
<dbReference type="Pfam" id="PF07811">
    <property type="entry name" value="TadE"/>
    <property type="match status" value="1"/>
</dbReference>
<reference evidence="3" key="1">
    <citation type="journal article" date="2014" name="Int. J. Syst. Evol. Microbiol.">
        <title>Complete genome sequence of Corynebacterium casei LMG S-19264T (=DSM 44701T), isolated from a smear-ripened cheese.</title>
        <authorList>
            <consortium name="US DOE Joint Genome Institute (JGI-PGF)"/>
            <person name="Walter F."/>
            <person name="Albersmeier A."/>
            <person name="Kalinowski J."/>
            <person name="Ruckert C."/>
        </authorList>
    </citation>
    <scope>NUCLEOTIDE SEQUENCE</scope>
    <source>
        <strain evidence="3">CGMCC 1.15762</strain>
    </source>
</reference>
<gene>
    <name evidence="3" type="ORF">GCM10011415_33110</name>
</gene>
<dbReference type="EMBL" id="BMJV01000007">
    <property type="protein sequence ID" value="GGG81002.1"/>
    <property type="molecule type" value="Genomic_DNA"/>
</dbReference>
<comment type="caution">
    <text evidence="3">The sequence shown here is derived from an EMBL/GenBank/DDBJ whole genome shotgun (WGS) entry which is preliminary data.</text>
</comment>